<dbReference type="EMBL" id="JACSQC010000010">
    <property type="protein sequence ID" value="MBD8045368.1"/>
    <property type="molecule type" value="Genomic_DNA"/>
</dbReference>
<feature type="region of interest" description="Disordered" evidence="1">
    <location>
        <begin position="1"/>
        <end position="29"/>
    </location>
</feature>
<dbReference type="Proteomes" id="UP000652763">
    <property type="component" value="Unassembled WGS sequence"/>
</dbReference>
<feature type="compositionally biased region" description="Polar residues" evidence="1">
    <location>
        <begin position="8"/>
        <end position="26"/>
    </location>
</feature>
<sequence>MPPGFSASPASVRTGEQVTVSASDSECNPRYGQDASIKITVTDSAGNQVIDTTAPMNDAGGFTYTFNVPANTATGAGSISAYPHGIDWCDDTGRNNRARAETRTFTRVSCVMPQVSLTVLP</sequence>
<protein>
    <submittedName>
        <fullName evidence="2">Uncharacterized protein</fullName>
    </submittedName>
</protein>
<proteinExistence type="predicted"/>
<evidence type="ECO:0000256" key="1">
    <source>
        <dbReference type="SAM" id="MobiDB-lite"/>
    </source>
</evidence>
<keyword evidence="3" id="KW-1185">Reference proteome</keyword>
<evidence type="ECO:0000313" key="3">
    <source>
        <dbReference type="Proteomes" id="UP000652763"/>
    </source>
</evidence>
<evidence type="ECO:0000313" key="2">
    <source>
        <dbReference type="EMBL" id="MBD8045368.1"/>
    </source>
</evidence>
<accession>A0ABR8YMU2</accession>
<reference evidence="2 3" key="1">
    <citation type="submission" date="2020-08" db="EMBL/GenBank/DDBJ databases">
        <title>A Genomic Blueprint of the Chicken Gut Microbiome.</title>
        <authorList>
            <person name="Gilroy R."/>
            <person name="Ravi A."/>
            <person name="Getino M."/>
            <person name="Pursley I."/>
            <person name="Horton D.L."/>
            <person name="Alikhan N.-F."/>
            <person name="Baker D."/>
            <person name="Gharbi K."/>
            <person name="Hall N."/>
            <person name="Watson M."/>
            <person name="Adriaenssens E.M."/>
            <person name="Foster-Nyarko E."/>
            <person name="Jarju S."/>
            <person name="Secka A."/>
            <person name="Antonio M."/>
            <person name="Oren A."/>
            <person name="Chaudhuri R."/>
            <person name="La Ragione R.M."/>
            <person name="Hildebrand F."/>
            <person name="Pallen M.J."/>
        </authorList>
    </citation>
    <scope>NUCLEOTIDE SEQUENCE [LARGE SCALE GENOMIC DNA]</scope>
    <source>
        <strain evidence="2 3">Sa2BUA2</strain>
    </source>
</reference>
<name>A0ABR8YMU2_9MICC</name>
<comment type="caution">
    <text evidence="2">The sequence shown here is derived from an EMBL/GenBank/DDBJ whole genome shotgun (WGS) entry which is preliminary data.</text>
</comment>
<gene>
    <name evidence="2" type="ORF">H9638_16290</name>
</gene>
<organism evidence="2 3">
    <name type="scientific">Arthrobacter pullicola</name>
    <dbReference type="NCBI Taxonomy" id="2762224"/>
    <lineage>
        <taxon>Bacteria</taxon>
        <taxon>Bacillati</taxon>
        <taxon>Actinomycetota</taxon>
        <taxon>Actinomycetes</taxon>
        <taxon>Micrococcales</taxon>
        <taxon>Micrococcaceae</taxon>
        <taxon>Arthrobacter</taxon>
    </lineage>
</organism>